<dbReference type="Proteomes" id="UP000602198">
    <property type="component" value="Unassembled WGS sequence"/>
</dbReference>
<accession>A0ABS1MKF5</accession>
<keyword evidence="2" id="KW-1185">Reference proteome</keyword>
<evidence type="ECO:0000313" key="2">
    <source>
        <dbReference type="Proteomes" id="UP000602198"/>
    </source>
</evidence>
<gene>
    <name evidence="1" type="ORF">JK358_35565</name>
</gene>
<reference evidence="1 2" key="1">
    <citation type="submission" date="2021-01" db="EMBL/GenBank/DDBJ databases">
        <title>WGS of actinomycetes isolated from Thailand.</title>
        <authorList>
            <person name="Thawai C."/>
        </authorList>
    </citation>
    <scope>NUCLEOTIDE SEQUENCE [LARGE SCALE GENOMIC DNA]</scope>
    <source>
        <strain evidence="1 2">LPG 2</strain>
    </source>
</reference>
<organism evidence="1 2">
    <name type="scientific">Nocardia acididurans</name>
    <dbReference type="NCBI Taxonomy" id="2802282"/>
    <lineage>
        <taxon>Bacteria</taxon>
        <taxon>Bacillati</taxon>
        <taxon>Actinomycetota</taxon>
        <taxon>Actinomycetes</taxon>
        <taxon>Mycobacteriales</taxon>
        <taxon>Nocardiaceae</taxon>
        <taxon>Nocardia</taxon>
    </lineage>
</organism>
<evidence type="ECO:0000313" key="1">
    <source>
        <dbReference type="EMBL" id="MBL1079733.1"/>
    </source>
</evidence>
<dbReference type="RefSeq" id="WP_201957221.1">
    <property type="nucleotide sequence ID" value="NZ_JAERRJ010000019.1"/>
</dbReference>
<sequence>MPHDKPTHPGDWYCDGYGAPPAVAGAWCFVAELYTRTCADPAECHRQMTAARQRAYRMTSERAAAGDPVAVEMAKDLARPEQFHGGDDPLDPETGR</sequence>
<dbReference type="EMBL" id="JAERRJ010000019">
    <property type="protein sequence ID" value="MBL1079733.1"/>
    <property type="molecule type" value="Genomic_DNA"/>
</dbReference>
<proteinExistence type="predicted"/>
<protein>
    <submittedName>
        <fullName evidence="1">Uncharacterized protein</fullName>
    </submittedName>
</protein>
<name>A0ABS1MKF5_9NOCA</name>
<comment type="caution">
    <text evidence="1">The sequence shown here is derived from an EMBL/GenBank/DDBJ whole genome shotgun (WGS) entry which is preliminary data.</text>
</comment>